<dbReference type="RefSeq" id="WP_173300007.1">
    <property type="nucleotide sequence ID" value="NZ_JABRWQ010000001.1"/>
</dbReference>
<feature type="transmembrane region" description="Helical" evidence="1">
    <location>
        <begin position="92"/>
        <end position="111"/>
    </location>
</feature>
<reference evidence="2 3" key="1">
    <citation type="journal article" date="2015" name="Int. J. Syst. Evol. Microbiol.">
        <title>Winogradskyella litoriviva sp. nov., isolated from coastal seawater.</title>
        <authorList>
            <person name="Nedashkovskaya O.I."/>
            <person name="Kukhlevskiy A.D."/>
            <person name="Zhukova N.V."/>
            <person name="Kim S.J."/>
            <person name="Rhee S.K."/>
            <person name="Mikhailov V.V."/>
        </authorList>
    </citation>
    <scope>NUCLEOTIDE SEQUENCE [LARGE SCALE GENOMIC DNA]</scope>
    <source>
        <strain evidence="2 3">KMM6491</strain>
    </source>
</reference>
<evidence type="ECO:0000256" key="1">
    <source>
        <dbReference type="SAM" id="Phobius"/>
    </source>
</evidence>
<comment type="caution">
    <text evidence="2">The sequence shown here is derived from an EMBL/GenBank/DDBJ whole genome shotgun (WGS) entry which is preliminary data.</text>
</comment>
<accession>A0ABX2E2A2</accession>
<dbReference type="EMBL" id="JABRWQ010000001">
    <property type="protein sequence ID" value="NRD22367.1"/>
    <property type="molecule type" value="Genomic_DNA"/>
</dbReference>
<feature type="transmembrane region" description="Helical" evidence="1">
    <location>
        <begin position="63"/>
        <end position="80"/>
    </location>
</feature>
<proteinExistence type="predicted"/>
<keyword evidence="3" id="KW-1185">Reference proteome</keyword>
<keyword evidence="1" id="KW-0812">Transmembrane</keyword>
<dbReference type="Proteomes" id="UP000805085">
    <property type="component" value="Unassembled WGS sequence"/>
</dbReference>
<sequence length="193" mass="22113">MEQIRVKVKSQIDDKYIANGVEKILGLNDGIFTRPSRSRNPKYKSVEQTHNLTFKNNVAYDKAVLVLMLFAVVYIFFVNYNDIVNSTLDDGVLMGFGVFLIIIPIFIYRAFFMEHKIKMRITKTAIEYDGKMLNWNEIIDLGILKAKSSRVNEHKIIVGTINKGIQEIDLTSLNVSPKRLADIIILNAKNMLQ</sequence>
<keyword evidence="1" id="KW-0472">Membrane</keyword>
<gene>
    <name evidence="2" type="ORF">HNV10_03885</name>
</gene>
<evidence type="ECO:0000313" key="3">
    <source>
        <dbReference type="Proteomes" id="UP000805085"/>
    </source>
</evidence>
<protein>
    <recommendedName>
        <fullName evidence="4">DUF304 domain-containing protein</fullName>
    </recommendedName>
</protein>
<name>A0ABX2E2A2_9FLAO</name>
<keyword evidence="1" id="KW-1133">Transmembrane helix</keyword>
<evidence type="ECO:0000313" key="2">
    <source>
        <dbReference type="EMBL" id="NRD22367.1"/>
    </source>
</evidence>
<evidence type="ECO:0008006" key="4">
    <source>
        <dbReference type="Google" id="ProtNLM"/>
    </source>
</evidence>
<organism evidence="2 3">
    <name type="scientific">Winogradskyella litoriviva</name>
    <dbReference type="NCBI Taxonomy" id="1220182"/>
    <lineage>
        <taxon>Bacteria</taxon>
        <taxon>Pseudomonadati</taxon>
        <taxon>Bacteroidota</taxon>
        <taxon>Flavobacteriia</taxon>
        <taxon>Flavobacteriales</taxon>
        <taxon>Flavobacteriaceae</taxon>
        <taxon>Winogradskyella</taxon>
    </lineage>
</organism>